<dbReference type="Proteomes" id="UP000518752">
    <property type="component" value="Unassembled WGS sequence"/>
</dbReference>
<accession>A0A8H5H9I8</accession>
<keyword evidence="5" id="KW-1185">Reference proteome</keyword>
<reference evidence="4 5" key="1">
    <citation type="journal article" date="2020" name="ISME J.">
        <title>Uncovering the hidden diversity of litter-decomposition mechanisms in mushroom-forming fungi.</title>
        <authorList>
            <person name="Floudas D."/>
            <person name="Bentzer J."/>
            <person name="Ahren D."/>
            <person name="Johansson T."/>
            <person name="Persson P."/>
            <person name="Tunlid A."/>
        </authorList>
    </citation>
    <scope>NUCLEOTIDE SEQUENCE [LARGE SCALE GENOMIC DNA]</scope>
    <source>
        <strain evidence="4 5">CBS 406.79</strain>
    </source>
</reference>
<name>A0A8H5H9I8_9AGAR</name>
<feature type="transmembrane region" description="Helical" evidence="2">
    <location>
        <begin position="371"/>
        <end position="391"/>
    </location>
</feature>
<dbReference type="InterPro" id="IPR000008">
    <property type="entry name" value="C2_dom"/>
</dbReference>
<keyword evidence="2" id="KW-1133">Transmembrane helix</keyword>
<dbReference type="OrthoDB" id="67700at2759"/>
<evidence type="ECO:0000256" key="1">
    <source>
        <dbReference type="SAM" id="MobiDB-lite"/>
    </source>
</evidence>
<protein>
    <recommendedName>
        <fullName evidence="3">C2 domain-containing protein</fullName>
    </recommendedName>
</protein>
<dbReference type="Pfam" id="PF00168">
    <property type="entry name" value="C2"/>
    <property type="match status" value="1"/>
</dbReference>
<comment type="caution">
    <text evidence="4">The sequence shown here is derived from an EMBL/GenBank/DDBJ whole genome shotgun (WGS) entry which is preliminary data.</text>
</comment>
<dbReference type="Gene3D" id="2.60.40.150">
    <property type="entry name" value="C2 domain"/>
    <property type="match status" value="1"/>
</dbReference>
<feature type="domain" description="C2" evidence="3">
    <location>
        <begin position="103"/>
        <end position="242"/>
    </location>
</feature>
<evidence type="ECO:0000313" key="4">
    <source>
        <dbReference type="EMBL" id="KAF5378945.1"/>
    </source>
</evidence>
<proteinExistence type="predicted"/>
<gene>
    <name evidence="4" type="ORF">D9757_008735</name>
</gene>
<evidence type="ECO:0000259" key="3">
    <source>
        <dbReference type="PROSITE" id="PS50004"/>
    </source>
</evidence>
<dbReference type="CDD" id="cd00030">
    <property type="entry name" value="C2"/>
    <property type="match status" value="1"/>
</dbReference>
<dbReference type="SUPFAM" id="SSF49562">
    <property type="entry name" value="C2 domain (Calcium/lipid-binding domain, CaLB)"/>
    <property type="match status" value="1"/>
</dbReference>
<evidence type="ECO:0000256" key="2">
    <source>
        <dbReference type="SAM" id="Phobius"/>
    </source>
</evidence>
<dbReference type="EMBL" id="JAACJN010000073">
    <property type="protein sequence ID" value="KAF5378945.1"/>
    <property type="molecule type" value="Genomic_DNA"/>
</dbReference>
<sequence length="422" mass="46130">MPAAKLKNALKSAAKLHVGKRRRRSVDTNGNVDTPMQSVSRSTSASGDDVGREESPEDISSYSPRTSGGPGRTARNGNRWKRGMNMKRGLRVGRLSLGQRGLRGGSGRNTLTPADGEKMVVMLRVQVVGCEDLLAKDRNGFSDPFATLSLPPHPLHPTTPVAKRTLSPKFPPSHSTFDFPIYLSLADRLGVLEVVLWDKDYFGIGGNSGGIGVGVGRKEYLGEVGVSLEEWFQGSSGKALGFDEEGNTTFSLPLVSTRSRTQARGTVELKIGFMQPPQSVSDTAKGMAKDVVDSLVGKDGKESRGDDIKEEHAVNFAEVYEELLKRSRPSLVNIPPTSLFMTSSPYSRPELIGDMTTLVRFFDSFGATNSMWAMGLWLLHIILTWSFLMLSHTQSSCPSMRSFSQSLPALLSWMRCLEVQLE</sequence>
<dbReference type="SMART" id="SM00239">
    <property type="entry name" value="C2"/>
    <property type="match status" value="1"/>
</dbReference>
<dbReference type="AlphaFoldDB" id="A0A8H5H9I8"/>
<dbReference type="InterPro" id="IPR035892">
    <property type="entry name" value="C2_domain_sf"/>
</dbReference>
<keyword evidence="2" id="KW-0812">Transmembrane</keyword>
<dbReference type="PROSITE" id="PS50004">
    <property type="entry name" value="C2"/>
    <property type="match status" value="1"/>
</dbReference>
<keyword evidence="2" id="KW-0472">Membrane</keyword>
<feature type="compositionally biased region" description="Low complexity" evidence="1">
    <location>
        <begin position="1"/>
        <end position="16"/>
    </location>
</feature>
<organism evidence="4 5">
    <name type="scientific">Collybiopsis confluens</name>
    <dbReference type="NCBI Taxonomy" id="2823264"/>
    <lineage>
        <taxon>Eukaryota</taxon>
        <taxon>Fungi</taxon>
        <taxon>Dikarya</taxon>
        <taxon>Basidiomycota</taxon>
        <taxon>Agaricomycotina</taxon>
        <taxon>Agaricomycetes</taxon>
        <taxon>Agaricomycetidae</taxon>
        <taxon>Agaricales</taxon>
        <taxon>Marasmiineae</taxon>
        <taxon>Omphalotaceae</taxon>
        <taxon>Collybiopsis</taxon>
    </lineage>
</organism>
<evidence type="ECO:0000313" key="5">
    <source>
        <dbReference type="Proteomes" id="UP000518752"/>
    </source>
</evidence>
<feature type="region of interest" description="Disordered" evidence="1">
    <location>
        <begin position="1"/>
        <end position="82"/>
    </location>
</feature>
<feature type="compositionally biased region" description="Polar residues" evidence="1">
    <location>
        <begin position="27"/>
        <end position="46"/>
    </location>
</feature>